<comment type="caution">
    <text evidence="1">The sequence shown here is derived from an EMBL/GenBank/DDBJ whole genome shotgun (WGS) entry which is preliminary data.</text>
</comment>
<name>A0A7Z9BEW2_9CYAN</name>
<dbReference type="Proteomes" id="UP000184550">
    <property type="component" value="Unassembled WGS sequence"/>
</dbReference>
<reference evidence="1" key="1">
    <citation type="submission" date="2019-10" db="EMBL/GenBank/DDBJ databases">
        <authorList>
            <consortium name="Genoscope - CEA"/>
            <person name="William W."/>
        </authorList>
    </citation>
    <scope>NUCLEOTIDE SEQUENCE [LARGE SCALE GENOMIC DNA]</scope>
    <source>
        <strain evidence="1">BBR_PRJEB10992</strain>
    </source>
</reference>
<keyword evidence="2" id="KW-1185">Reference proteome</keyword>
<accession>A0A7Z9BEW2</accession>
<gene>
    <name evidence="1" type="ORF">PL8927_1380001</name>
</gene>
<organism evidence="1 2">
    <name type="scientific">Planktothrix serta PCC 8927</name>
    <dbReference type="NCBI Taxonomy" id="671068"/>
    <lineage>
        <taxon>Bacteria</taxon>
        <taxon>Bacillati</taxon>
        <taxon>Cyanobacteriota</taxon>
        <taxon>Cyanophyceae</taxon>
        <taxon>Oscillatoriophycideae</taxon>
        <taxon>Oscillatoriales</taxon>
        <taxon>Microcoleaceae</taxon>
        <taxon>Planktothrix</taxon>
    </lineage>
</organism>
<evidence type="ECO:0000313" key="2">
    <source>
        <dbReference type="Proteomes" id="UP000184550"/>
    </source>
</evidence>
<evidence type="ECO:0000313" key="1">
    <source>
        <dbReference type="EMBL" id="VXD11029.1"/>
    </source>
</evidence>
<protein>
    <submittedName>
        <fullName evidence="1">Uncharacterized protein</fullName>
    </submittedName>
</protein>
<proteinExistence type="predicted"/>
<dbReference type="AlphaFoldDB" id="A0A7Z9BEW2"/>
<sequence>MRALRLHTLRVKWESGRDFILEIRQVAGYNQNKSYLGNAGLIDYGD</sequence>
<dbReference type="EMBL" id="CZCU02000044">
    <property type="protein sequence ID" value="VXD11029.1"/>
    <property type="molecule type" value="Genomic_DNA"/>
</dbReference>